<proteinExistence type="predicted"/>
<accession>A0A9Q0JBH8</accession>
<dbReference type="Gene3D" id="2.60.40.420">
    <property type="entry name" value="Cupredoxins - blue copper proteins"/>
    <property type="match status" value="1"/>
</dbReference>
<dbReference type="EMBL" id="JAKUCV010004509">
    <property type="protein sequence ID" value="KAJ4835157.1"/>
    <property type="molecule type" value="Genomic_DNA"/>
</dbReference>
<comment type="caution">
    <text evidence="2">The sequence shown here is derived from an EMBL/GenBank/DDBJ whole genome shotgun (WGS) entry which is preliminary data.</text>
</comment>
<feature type="domain" description="Plastocyanin-like" evidence="1">
    <location>
        <begin position="1"/>
        <end position="54"/>
    </location>
</feature>
<dbReference type="InterPro" id="IPR008972">
    <property type="entry name" value="Cupredoxin"/>
</dbReference>
<dbReference type="InterPro" id="IPR045087">
    <property type="entry name" value="Cu-oxidase_fam"/>
</dbReference>
<evidence type="ECO:0000259" key="1">
    <source>
        <dbReference type="Pfam" id="PF00394"/>
    </source>
</evidence>
<dbReference type="SUPFAM" id="SSF49503">
    <property type="entry name" value="Cupredoxins"/>
    <property type="match status" value="1"/>
</dbReference>
<dbReference type="PANTHER" id="PTHR11709:SF324">
    <property type="entry name" value="LACCASE-6"/>
    <property type="match status" value="1"/>
</dbReference>
<evidence type="ECO:0000313" key="2">
    <source>
        <dbReference type="EMBL" id="KAJ4835157.1"/>
    </source>
</evidence>
<dbReference type="AlphaFoldDB" id="A0A9Q0JBH8"/>
<name>A0A9Q0JBH8_9ROSI</name>
<gene>
    <name evidence="2" type="primary">LAC6_2</name>
    <name evidence="2" type="ORF">Tsubulata_050908</name>
</gene>
<dbReference type="InterPro" id="IPR001117">
    <property type="entry name" value="Cu-oxidase_2nd"/>
</dbReference>
<dbReference type="GO" id="GO:0016491">
    <property type="term" value="F:oxidoreductase activity"/>
    <property type="evidence" value="ECO:0007669"/>
    <property type="project" value="TreeGrafter"/>
</dbReference>
<feature type="non-terminal residue" evidence="2">
    <location>
        <position position="1"/>
    </location>
</feature>
<keyword evidence="3" id="KW-1185">Reference proteome</keyword>
<organism evidence="2 3">
    <name type="scientific">Turnera subulata</name>
    <dbReference type="NCBI Taxonomy" id="218843"/>
    <lineage>
        <taxon>Eukaryota</taxon>
        <taxon>Viridiplantae</taxon>
        <taxon>Streptophyta</taxon>
        <taxon>Embryophyta</taxon>
        <taxon>Tracheophyta</taxon>
        <taxon>Spermatophyta</taxon>
        <taxon>Magnoliopsida</taxon>
        <taxon>eudicotyledons</taxon>
        <taxon>Gunneridae</taxon>
        <taxon>Pentapetalae</taxon>
        <taxon>rosids</taxon>
        <taxon>fabids</taxon>
        <taxon>Malpighiales</taxon>
        <taxon>Passifloraceae</taxon>
        <taxon>Turnera</taxon>
    </lineage>
</organism>
<reference evidence="2" key="2">
    <citation type="journal article" date="2023" name="Plants (Basel)">
        <title>Annotation of the Turnera subulata (Passifloraceae) Draft Genome Reveals the S-Locus Evolved after the Divergence of Turneroideae from Passifloroideae in a Stepwise Manner.</title>
        <authorList>
            <person name="Henning P.M."/>
            <person name="Roalson E.H."/>
            <person name="Mir W."/>
            <person name="McCubbin A.G."/>
            <person name="Shore J.S."/>
        </authorList>
    </citation>
    <scope>NUCLEOTIDE SEQUENCE</scope>
    <source>
        <strain evidence="2">F60SS</strain>
    </source>
</reference>
<dbReference type="Pfam" id="PF00394">
    <property type="entry name" value="Cu-oxidase"/>
    <property type="match status" value="1"/>
</dbReference>
<protein>
    <submittedName>
        <fullName evidence="2">Laccase-6</fullName>
    </submittedName>
</protein>
<dbReference type="OrthoDB" id="1734758at2759"/>
<dbReference type="Proteomes" id="UP001141552">
    <property type="component" value="Unassembled WGS sequence"/>
</dbReference>
<reference evidence="2" key="1">
    <citation type="submission" date="2022-02" db="EMBL/GenBank/DDBJ databases">
        <authorList>
            <person name="Henning P.M."/>
            <person name="McCubbin A.G."/>
            <person name="Shore J.S."/>
        </authorList>
    </citation>
    <scope>NUCLEOTIDE SEQUENCE</scope>
    <source>
        <strain evidence="2">F60SS</strain>
        <tissue evidence="2">Leaves</tissue>
    </source>
</reference>
<dbReference type="PANTHER" id="PTHR11709">
    <property type="entry name" value="MULTI-COPPER OXIDASE"/>
    <property type="match status" value="1"/>
</dbReference>
<evidence type="ECO:0000313" key="3">
    <source>
        <dbReference type="Proteomes" id="UP001141552"/>
    </source>
</evidence>
<sequence>IDVVPGKTYLLRLINAALNMEVFFGIAEHKLAIVEADAEYTKPLTTDRVMLGPARP</sequence>